<proteinExistence type="predicted"/>
<dbReference type="Proteomes" id="UP000499080">
    <property type="component" value="Unassembled WGS sequence"/>
</dbReference>
<name>A0A4Y2BCN5_ARAVE</name>
<protein>
    <submittedName>
        <fullName evidence="1">Uncharacterized protein</fullName>
    </submittedName>
</protein>
<accession>A0A4Y2BCN5</accession>
<comment type="caution">
    <text evidence="1">The sequence shown here is derived from an EMBL/GenBank/DDBJ whole genome shotgun (WGS) entry which is preliminary data.</text>
</comment>
<sequence length="98" mass="11129">MAPPSQQNQSVWFRSIASNSTSRRKIHNLLDLLQRETSLFRPDPNELFFPSSISFLNFNCPSYVFVSSSSHHPFSLKMEGLVSPDQHSTSPHLQPNIS</sequence>
<keyword evidence="2" id="KW-1185">Reference proteome</keyword>
<evidence type="ECO:0000313" key="1">
    <source>
        <dbReference type="EMBL" id="GBL89960.1"/>
    </source>
</evidence>
<organism evidence="1 2">
    <name type="scientific">Araneus ventricosus</name>
    <name type="common">Orbweaver spider</name>
    <name type="synonym">Epeira ventricosa</name>
    <dbReference type="NCBI Taxonomy" id="182803"/>
    <lineage>
        <taxon>Eukaryota</taxon>
        <taxon>Metazoa</taxon>
        <taxon>Ecdysozoa</taxon>
        <taxon>Arthropoda</taxon>
        <taxon>Chelicerata</taxon>
        <taxon>Arachnida</taxon>
        <taxon>Araneae</taxon>
        <taxon>Araneomorphae</taxon>
        <taxon>Entelegynae</taxon>
        <taxon>Araneoidea</taxon>
        <taxon>Araneidae</taxon>
        <taxon>Araneus</taxon>
    </lineage>
</organism>
<evidence type="ECO:0000313" key="2">
    <source>
        <dbReference type="Proteomes" id="UP000499080"/>
    </source>
</evidence>
<reference evidence="1 2" key="1">
    <citation type="journal article" date="2019" name="Sci. Rep.">
        <title>Orb-weaving spider Araneus ventricosus genome elucidates the spidroin gene catalogue.</title>
        <authorList>
            <person name="Kono N."/>
            <person name="Nakamura H."/>
            <person name="Ohtoshi R."/>
            <person name="Moran D.A.P."/>
            <person name="Shinohara A."/>
            <person name="Yoshida Y."/>
            <person name="Fujiwara M."/>
            <person name="Mori M."/>
            <person name="Tomita M."/>
            <person name="Arakawa K."/>
        </authorList>
    </citation>
    <scope>NUCLEOTIDE SEQUENCE [LARGE SCALE GENOMIC DNA]</scope>
</reference>
<dbReference type="AlphaFoldDB" id="A0A4Y2BCN5"/>
<dbReference type="EMBL" id="BGPR01000068">
    <property type="protein sequence ID" value="GBL89960.1"/>
    <property type="molecule type" value="Genomic_DNA"/>
</dbReference>
<gene>
    <name evidence="1" type="ORF">AVEN_178374_1</name>
</gene>